<accession>A0A182SWX4</accession>
<keyword evidence="4" id="KW-0342">GTP-binding</keyword>
<dbReference type="InterPro" id="IPR027417">
    <property type="entry name" value="P-loop_NTPase"/>
</dbReference>
<dbReference type="NCBIfam" id="TIGR00231">
    <property type="entry name" value="small_GTP"/>
    <property type="match status" value="1"/>
</dbReference>
<keyword evidence="2" id="KW-0690">Ribosome biogenesis</keyword>
<evidence type="ECO:0000259" key="5">
    <source>
        <dbReference type="PROSITE" id="PS51710"/>
    </source>
</evidence>
<dbReference type="InterPro" id="IPR045086">
    <property type="entry name" value="OBG_GTPase"/>
</dbReference>
<dbReference type="InterPro" id="IPR031167">
    <property type="entry name" value="G_OBG"/>
</dbReference>
<dbReference type="InterPro" id="IPR005225">
    <property type="entry name" value="Small_GTP-bd"/>
</dbReference>
<dbReference type="PROSITE" id="PS51883">
    <property type="entry name" value="OBG"/>
    <property type="match status" value="1"/>
</dbReference>
<dbReference type="PROSITE" id="PS51710">
    <property type="entry name" value="G_OBG"/>
    <property type="match status" value="1"/>
</dbReference>
<dbReference type="Gene3D" id="3.40.50.300">
    <property type="entry name" value="P-loop containing nucleotide triphosphate hydrolases"/>
    <property type="match status" value="1"/>
</dbReference>
<dbReference type="NCBIfam" id="NF008956">
    <property type="entry name" value="PRK12299.1"/>
    <property type="match status" value="1"/>
</dbReference>
<dbReference type="NCBIfam" id="TIGR02729">
    <property type="entry name" value="Obg_CgtA"/>
    <property type="match status" value="1"/>
</dbReference>
<dbReference type="GO" id="GO:0042254">
    <property type="term" value="P:ribosome biogenesis"/>
    <property type="evidence" value="ECO:0007669"/>
    <property type="project" value="UniProtKB-UniRule"/>
</dbReference>
<reference evidence="8" key="1">
    <citation type="submission" date="2013-09" db="EMBL/GenBank/DDBJ databases">
        <title>The Genome Sequence of Anopheles maculatus species B.</title>
        <authorList>
            <consortium name="The Broad Institute Genomics Platform"/>
            <person name="Neafsey D.E."/>
            <person name="Besansky N."/>
            <person name="Howell P."/>
            <person name="Walton C."/>
            <person name="Young S.K."/>
            <person name="Zeng Q."/>
            <person name="Gargeya S."/>
            <person name="Fitzgerald M."/>
            <person name="Haas B."/>
            <person name="Abouelleil A."/>
            <person name="Allen A.W."/>
            <person name="Alvarado L."/>
            <person name="Arachchi H.M."/>
            <person name="Berlin A.M."/>
            <person name="Chapman S.B."/>
            <person name="Gainer-Dewar J."/>
            <person name="Goldberg J."/>
            <person name="Griggs A."/>
            <person name="Gujja S."/>
            <person name="Hansen M."/>
            <person name="Howarth C."/>
            <person name="Imamovic A."/>
            <person name="Ireland A."/>
            <person name="Larimer J."/>
            <person name="McCowan C."/>
            <person name="Murphy C."/>
            <person name="Pearson M."/>
            <person name="Poon T.W."/>
            <person name="Priest M."/>
            <person name="Roberts A."/>
            <person name="Saif S."/>
            <person name="Shea T."/>
            <person name="Sisk P."/>
            <person name="Sykes S."/>
            <person name="Wortman J."/>
            <person name="Nusbaum C."/>
            <person name="Birren B."/>
        </authorList>
    </citation>
    <scope>NUCLEOTIDE SEQUENCE [LARGE SCALE GENOMIC DNA]</scope>
    <source>
        <strain evidence="8">maculatus3</strain>
    </source>
</reference>
<keyword evidence="8" id="KW-1185">Reference proteome</keyword>
<dbReference type="GO" id="GO:0003924">
    <property type="term" value="F:GTPase activity"/>
    <property type="evidence" value="ECO:0007669"/>
    <property type="project" value="InterPro"/>
</dbReference>
<dbReference type="Gene3D" id="2.70.210.12">
    <property type="entry name" value="GTP1/OBG domain"/>
    <property type="match status" value="1"/>
</dbReference>
<dbReference type="CDD" id="cd01898">
    <property type="entry name" value="Obg"/>
    <property type="match status" value="1"/>
</dbReference>
<proteinExistence type="inferred from homology"/>
<dbReference type="GO" id="GO:0005739">
    <property type="term" value="C:mitochondrion"/>
    <property type="evidence" value="ECO:0007669"/>
    <property type="project" value="TreeGrafter"/>
</dbReference>
<dbReference type="GO" id="GO:0000287">
    <property type="term" value="F:magnesium ion binding"/>
    <property type="evidence" value="ECO:0007669"/>
    <property type="project" value="InterPro"/>
</dbReference>
<dbReference type="HAMAP" id="MF_01454">
    <property type="entry name" value="GTPase_Obg"/>
    <property type="match status" value="1"/>
</dbReference>
<dbReference type="Proteomes" id="UP000075901">
    <property type="component" value="Unassembled WGS sequence"/>
</dbReference>
<feature type="domain" description="OBG-type G" evidence="5">
    <location>
        <begin position="209"/>
        <end position="374"/>
    </location>
</feature>
<dbReference type="PANTHER" id="PTHR11702">
    <property type="entry name" value="DEVELOPMENTALLY REGULATED GTP-BINDING PROTEIN-RELATED"/>
    <property type="match status" value="1"/>
</dbReference>
<dbReference type="SUPFAM" id="SSF82051">
    <property type="entry name" value="Obg GTP-binding protein N-terminal domain"/>
    <property type="match status" value="1"/>
</dbReference>
<evidence type="ECO:0008006" key="9">
    <source>
        <dbReference type="Google" id="ProtNLM"/>
    </source>
</evidence>
<dbReference type="InterPro" id="IPR036726">
    <property type="entry name" value="GTP1_OBG_dom_sf"/>
</dbReference>
<dbReference type="Pfam" id="PF01926">
    <property type="entry name" value="MMR_HSR1"/>
    <property type="match status" value="1"/>
</dbReference>
<evidence type="ECO:0000259" key="6">
    <source>
        <dbReference type="PROSITE" id="PS51883"/>
    </source>
</evidence>
<evidence type="ECO:0000313" key="7">
    <source>
        <dbReference type="EnsemblMetazoa" id="AMAM015095-PA"/>
    </source>
</evidence>
<dbReference type="FunFam" id="2.70.210.12:FF:000001">
    <property type="entry name" value="GTPase Obg"/>
    <property type="match status" value="1"/>
</dbReference>
<dbReference type="VEuPathDB" id="VectorBase:AMAM015095"/>
<evidence type="ECO:0000313" key="8">
    <source>
        <dbReference type="Proteomes" id="UP000075901"/>
    </source>
</evidence>
<comment type="similarity">
    <text evidence="1">Belongs to the TRAFAC class OBG-HflX-like GTPase superfamily. OBG GTPase family.</text>
</comment>
<dbReference type="Pfam" id="PF01018">
    <property type="entry name" value="GTP1_OBG"/>
    <property type="match status" value="1"/>
</dbReference>
<evidence type="ECO:0000256" key="2">
    <source>
        <dbReference type="ARBA" id="ARBA00022517"/>
    </source>
</evidence>
<feature type="domain" description="Obg" evidence="6">
    <location>
        <begin position="53"/>
        <end position="208"/>
    </location>
</feature>
<sequence>MWSTILRTFASRPRQTILPASRTLLLDIARYSNQRIAVPLRSKKPKSNKPTTQYFVDSRHVRTIGGNGGDGCVSFLRLWCNENAGPDGGDGGNGGHVVLQATQDVKDLNHITSLLRADDGEKGTTKDCHGKNANHTVVKVPIGTIVRNPQGKVVGDLDTEGMMFVAARGGAGGKGNQFFKSDLEQAPQVAEFGATGEATAYTLELRSMAHIGFIGLPNAGKSTLLRAISRARPKVAAYPFTTLKPHLGMVQYDDYEQIAVADLPGLIEGSHKNKGLGIQFLKHAERCNALLFVVDVSIDEPWLQYHTLMHELSMFSEELLTRPRFIIANKIDLPGADRNVEMLAHHVDVPVIPISAKMGTNIAEMLHEIRVVYESCRNNETPTEQQDVPPPR</sequence>
<evidence type="ECO:0000256" key="4">
    <source>
        <dbReference type="ARBA" id="ARBA00023134"/>
    </source>
</evidence>
<dbReference type="PANTHER" id="PTHR11702:SF31">
    <property type="entry name" value="MITOCHONDRIAL RIBOSOME-ASSOCIATED GTPASE 2"/>
    <property type="match status" value="1"/>
</dbReference>
<dbReference type="AlphaFoldDB" id="A0A182SWX4"/>
<keyword evidence="3" id="KW-0547">Nucleotide-binding</keyword>
<dbReference type="GO" id="GO:0005525">
    <property type="term" value="F:GTP binding"/>
    <property type="evidence" value="ECO:0007669"/>
    <property type="project" value="UniProtKB-KW"/>
</dbReference>
<dbReference type="PRINTS" id="PR00326">
    <property type="entry name" value="GTP1OBG"/>
</dbReference>
<reference evidence="7" key="2">
    <citation type="submission" date="2020-05" db="UniProtKB">
        <authorList>
            <consortium name="EnsemblMetazoa"/>
        </authorList>
    </citation>
    <scope>IDENTIFICATION</scope>
    <source>
        <strain evidence="7">maculatus3</strain>
    </source>
</reference>
<dbReference type="InterPro" id="IPR014100">
    <property type="entry name" value="GTP-bd_Obg/CgtA"/>
</dbReference>
<dbReference type="SUPFAM" id="SSF52540">
    <property type="entry name" value="P-loop containing nucleoside triphosphate hydrolases"/>
    <property type="match status" value="1"/>
</dbReference>
<dbReference type="EnsemblMetazoa" id="AMAM015095-RA">
    <property type="protein sequence ID" value="AMAM015095-PA"/>
    <property type="gene ID" value="AMAM015095"/>
</dbReference>
<dbReference type="PIRSF" id="PIRSF002401">
    <property type="entry name" value="GTP_bd_Obg/CgtA"/>
    <property type="match status" value="1"/>
</dbReference>
<organism evidence="7 8">
    <name type="scientific">Anopheles maculatus</name>
    <dbReference type="NCBI Taxonomy" id="74869"/>
    <lineage>
        <taxon>Eukaryota</taxon>
        <taxon>Metazoa</taxon>
        <taxon>Ecdysozoa</taxon>
        <taxon>Arthropoda</taxon>
        <taxon>Hexapoda</taxon>
        <taxon>Insecta</taxon>
        <taxon>Pterygota</taxon>
        <taxon>Neoptera</taxon>
        <taxon>Endopterygota</taxon>
        <taxon>Diptera</taxon>
        <taxon>Nematocera</taxon>
        <taxon>Culicoidea</taxon>
        <taxon>Culicidae</taxon>
        <taxon>Anophelinae</taxon>
        <taxon>Anopheles</taxon>
        <taxon>Anopheles maculatus group</taxon>
    </lineage>
</organism>
<dbReference type="InterPro" id="IPR006073">
    <property type="entry name" value="GTP-bd"/>
</dbReference>
<evidence type="ECO:0000256" key="3">
    <source>
        <dbReference type="ARBA" id="ARBA00022741"/>
    </source>
</evidence>
<evidence type="ECO:0000256" key="1">
    <source>
        <dbReference type="ARBA" id="ARBA00007699"/>
    </source>
</evidence>
<dbReference type="InterPro" id="IPR006169">
    <property type="entry name" value="GTP1_OBG_dom"/>
</dbReference>
<name>A0A182SWX4_9DIPT</name>
<protein>
    <recommendedName>
        <fullName evidence="9">OBG-type G domain-containing protein</fullName>
    </recommendedName>
</protein>